<proteinExistence type="predicted"/>
<comment type="caution">
    <text evidence="1">The sequence shown here is derived from an EMBL/GenBank/DDBJ whole genome shotgun (WGS) entry which is preliminary data.</text>
</comment>
<keyword evidence="2" id="KW-1185">Reference proteome</keyword>
<sequence length="241" mass="28070">MSSIKFRYSTGILDPNDAPEFAWEYPVPINDFWNSFRYITGRNFLTCFSQQEIFDMNLEQHNNSSNKQKAAILLASIEEKITALETLDRPLWETDFATWQKLMQAEISVYGELKLLDKEIEAEEEVINKRGDKYIPAHANGLAYLLTKRGRPGDFEKAEELERNAQEWFDLNLGKDSPQAMSVRRVIITAVWGQQRHTEAEELIAEMYQLIEHSERGEYWVYRNVERQLVDKLVDGLKGQG</sequence>
<reference evidence="1 2" key="1">
    <citation type="submission" date="2024-06" db="EMBL/GenBank/DDBJ databases">
        <title>Complete genome of Phlyctema vagabunda strain 19-DSS-EL-015.</title>
        <authorList>
            <person name="Fiorenzani C."/>
        </authorList>
    </citation>
    <scope>NUCLEOTIDE SEQUENCE [LARGE SCALE GENOMIC DNA]</scope>
    <source>
        <strain evidence="1 2">19-DSS-EL-015</strain>
    </source>
</reference>
<protein>
    <submittedName>
        <fullName evidence="1">Uncharacterized protein</fullName>
    </submittedName>
</protein>
<dbReference type="Proteomes" id="UP001629113">
    <property type="component" value="Unassembled WGS sequence"/>
</dbReference>
<dbReference type="InterPro" id="IPR011990">
    <property type="entry name" value="TPR-like_helical_dom_sf"/>
</dbReference>
<name>A0ABR4PEG1_9HELO</name>
<dbReference type="EMBL" id="JBFCZG010000005">
    <property type="protein sequence ID" value="KAL3421688.1"/>
    <property type="molecule type" value="Genomic_DNA"/>
</dbReference>
<evidence type="ECO:0000313" key="2">
    <source>
        <dbReference type="Proteomes" id="UP001629113"/>
    </source>
</evidence>
<organism evidence="1 2">
    <name type="scientific">Phlyctema vagabunda</name>
    <dbReference type="NCBI Taxonomy" id="108571"/>
    <lineage>
        <taxon>Eukaryota</taxon>
        <taxon>Fungi</taxon>
        <taxon>Dikarya</taxon>
        <taxon>Ascomycota</taxon>
        <taxon>Pezizomycotina</taxon>
        <taxon>Leotiomycetes</taxon>
        <taxon>Helotiales</taxon>
        <taxon>Dermateaceae</taxon>
        <taxon>Phlyctema</taxon>
    </lineage>
</organism>
<evidence type="ECO:0000313" key="1">
    <source>
        <dbReference type="EMBL" id="KAL3421688.1"/>
    </source>
</evidence>
<gene>
    <name evidence="1" type="ORF">PVAG01_05844</name>
</gene>
<dbReference type="Gene3D" id="1.25.40.10">
    <property type="entry name" value="Tetratricopeptide repeat domain"/>
    <property type="match status" value="1"/>
</dbReference>
<accession>A0ABR4PEG1</accession>